<keyword evidence="2" id="KW-1185">Reference proteome</keyword>
<evidence type="ECO:0008006" key="3">
    <source>
        <dbReference type="Google" id="ProtNLM"/>
    </source>
</evidence>
<reference evidence="1 2" key="1">
    <citation type="submission" date="2023-07" db="EMBL/GenBank/DDBJ databases">
        <title>Alkalimonas sp., MEB108 novel, alkaliphilic bacterium isolated from Lonar Lake, India.</title>
        <authorList>
            <person name="Joshi A."/>
            <person name="Thite S."/>
        </authorList>
    </citation>
    <scope>NUCLEOTIDE SEQUENCE [LARGE SCALE GENOMIC DNA]</scope>
    <source>
        <strain evidence="1 2">MEB108</strain>
    </source>
</reference>
<dbReference type="EMBL" id="JAUHLI010000006">
    <property type="protein sequence ID" value="MEE2001200.1"/>
    <property type="molecule type" value="Genomic_DNA"/>
</dbReference>
<dbReference type="Gene3D" id="3.40.50.2000">
    <property type="entry name" value="Glycogen Phosphorylase B"/>
    <property type="match status" value="1"/>
</dbReference>
<dbReference type="SUPFAM" id="SSF53756">
    <property type="entry name" value="UDP-Glycosyltransferase/glycogen phosphorylase"/>
    <property type="match status" value="1"/>
</dbReference>
<evidence type="ECO:0000313" key="1">
    <source>
        <dbReference type="EMBL" id="MEE2001200.1"/>
    </source>
</evidence>
<organism evidence="1 2">
    <name type="scientific">Alkalimonas cellulosilytica</name>
    <dbReference type="NCBI Taxonomy" id="3058395"/>
    <lineage>
        <taxon>Bacteria</taxon>
        <taxon>Pseudomonadati</taxon>
        <taxon>Pseudomonadota</taxon>
        <taxon>Gammaproteobacteria</taxon>
        <taxon>Alkalimonas</taxon>
    </lineage>
</organism>
<gene>
    <name evidence="1" type="ORF">QWY20_07010</name>
</gene>
<dbReference type="RefSeq" id="WP_330089129.1">
    <property type="nucleotide sequence ID" value="NZ_JAUHLI010000006.1"/>
</dbReference>
<name>A0ABU7J4J8_9GAMM</name>
<dbReference type="Gene3D" id="3.40.50.11190">
    <property type="match status" value="1"/>
</dbReference>
<accession>A0ABU7J4J8</accession>
<proteinExistence type="predicted"/>
<comment type="caution">
    <text evidence="1">The sequence shown here is derived from an EMBL/GenBank/DDBJ whole genome shotgun (WGS) entry which is preliminary data.</text>
</comment>
<sequence length="331" mass="36106">MAYQTDCVFLLCDADATSGMGHFLRCAALAKALQRRGRDVVFIGSYHQTARQFAAAFQLVLQHTQLSICQRAATLAPGSQVVVDSYHYQPSELPEHHHYVVLDDFCLHESYPVAGVLNFTLAAPRFDYRSKGARSQALGLSYYLPHPSFPGSGPLQKSMPPHKVLLLIGSGDCYDIAPKLVAALHQLDATLKIRILGLRHQGDGVCPNVEWLPASSDIYQHYVWADFCITSGGLAKYECAYLGCPAAVISLTAGELQETMQFSQAGLCFNLGHASELKPDKLLTELADIVYSETMHADARKACNQVFSSGSAERAAKFVVQCLGECTDATE</sequence>
<protein>
    <recommendedName>
        <fullName evidence="3">UDP-2,4-diacetamido-2,4, 6-trideoxy-beta-L-altropyranose hydrolase</fullName>
    </recommendedName>
</protein>
<dbReference type="Proteomes" id="UP001336314">
    <property type="component" value="Unassembled WGS sequence"/>
</dbReference>
<evidence type="ECO:0000313" key="2">
    <source>
        <dbReference type="Proteomes" id="UP001336314"/>
    </source>
</evidence>